<reference evidence="1" key="1">
    <citation type="submission" date="2014-11" db="EMBL/GenBank/DDBJ databases">
        <authorList>
            <person name="Amaro Gonzalez C."/>
        </authorList>
    </citation>
    <scope>NUCLEOTIDE SEQUENCE</scope>
</reference>
<name>A0A0E9QDU2_ANGAN</name>
<dbReference type="AlphaFoldDB" id="A0A0E9QDU2"/>
<dbReference type="EMBL" id="GBXM01093536">
    <property type="protein sequence ID" value="JAH15041.1"/>
    <property type="molecule type" value="Transcribed_RNA"/>
</dbReference>
<reference evidence="1" key="2">
    <citation type="journal article" date="2015" name="Fish Shellfish Immunol.">
        <title>Early steps in the European eel (Anguilla anguilla)-Vibrio vulnificus interaction in the gills: Role of the RtxA13 toxin.</title>
        <authorList>
            <person name="Callol A."/>
            <person name="Pajuelo D."/>
            <person name="Ebbesson L."/>
            <person name="Teles M."/>
            <person name="MacKenzie S."/>
            <person name="Amaro C."/>
        </authorList>
    </citation>
    <scope>NUCLEOTIDE SEQUENCE</scope>
</reference>
<organism evidence="1">
    <name type="scientific">Anguilla anguilla</name>
    <name type="common">European freshwater eel</name>
    <name type="synonym">Muraena anguilla</name>
    <dbReference type="NCBI Taxonomy" id="7936"/>
    <lineage>
        <taxon>Eukaryota</taxon>
        <taxon>Metazoa</taxon>
        <taxon>Chordata</taxon>
        <taxon>Craniata</taxon>
        <taxon>Vertebrata</taxon>
        <taxon>Euteleostomi</taxon>
        <taxon>Actinopterygii</taxon>
        <taxon>Neopterygii</taxon>
        <taxon>Teleostei</taxon>
        <taxon>Anguilliformes</taxon>
        <taxon>Anguillidae</taxon>
        <taxon>Anguilla</taxon>
    </lineage>
</organism>
<sequence length="29" mass="3412">MTHKTSVQFNYVKKQQHSIRCIIYSGSLN</sequence>
<proteinExistence type="predicted"/>
<accession>A0A0E9QDU2</accession>
<evidence type="ECO:0000313" key="1">
    <source>
        <dbReference type="EMBL" id="JAH15041.1"/>
    </source>
</evidence>
<protein>
    <submittedName>
        <fullName evidence="1">Uncharacterized protein</fullName>
    </submittedName>
</protein>